<name>A0A834IIV7_RHYFE</name>
<dbReference type="PANTHER" id="PTHR10196:SF69">
    <property type="entry name" value="GLYCEROL KINASE"/>
    <property type="match status" value="1"/>
</dbReference>
<dbReference type="Gene3D" id="3.30.420.40">
    <property type="match status" value="1"/>
</dbReference>
<dbReference type="GO" id="GO:0005739">
    <property type="term" value="C:mitochondrion"/>
    <property type="evidence" value="ECO:0007669"/>
    <property type="project" value="TreeGrafter"/>
</dbReference>
<keyword evidence="2" id="KW-0808">Transferase</keyword>
<keyword evidence="3" id="KW-0418">Kinase</keyword>
<proteinExistence type="inferred from homology"/>
<evidence type="ECO:0000313" key="6">
    <source>
        <dbReference type="Proteomes" id="UP000625711"/>
    </source>
</evidence>
<evidence type="ECO:0000259" key="4">
    <source>
        <dbReference type="Pfam" id="PF00370"/>
    </source>
</evidence>
<feature type="domain" description="Carbohydrate kinase FGGY N-terminal" evidence="4">
    <location>
        <begin position="12"/>
        <end position="101"/>
    </location>
</feature>
<dbReference type="PANTHER" id="PTHR10196">
    <property type="entry name" value="SUGAR KINASE"/>
    <property type="match status" value="1"/>
</dbReference>
<dbReference type="OrthoDB" id="5422795at2759"/>
<dbReference type="InterPro" id="IPR018484">
    <property type="entry name" value="FGGY_N"/>
</dbReference>
<keyword evidence="6" id="KW-1185">Reference proteome</keyword>
<dbReference type="GO" id="GO:0016301">
    <property type="term" value="F:kinase activity"/>
    <property type="evidence" value="ECO:0007669"/>
    <property type="project" value="UniProtKB-KW"/>
</dbReference>
<reference evidence="5" key="1">
    <citation type="submission" date="2020-08" db="EMBL/GenBank/DDBJ databases">
        <title>Genome sequencing and assembly of the red palm weevil Rhynchophorus ferrugineus.</title>
        <authorList>
            <person name="Dias G.B."/>
            <person name="Bergman C.M."/>
            <person name="Manee M."/>
        </authorList>
    </citation>
    <scope>NUCLEOTIDE SEQUENCE</scope>
    <source>
        <strain evidence="5">AA-2017</strain>
        <tissue evidence="5">Whole larva</tissue>
    </source>
</reference>
<organism evidence="5 6">
    <name type="scientific">Rhynchophorus ferrugineus</name>
    <name type="common">Red palm weevil</name>
    <name type="synonym">Curculio ferrugineus</name>
    <dbReference type="NCBI Taxonomy" id="354439"/>
    <lineage>
        <taxon>Eukaryota</taxon>
        <taxon>Metazoa</taxon>
        <taxon>Ecdysozoa</taxon>
        <taxon>Arthropoda</taxon>
        <taxon>Hexapoda</taxon>
        <taxon>Insecta</taxon>
        <taxon>Pterygota</taxon>
        <taxon>Neoptera</taxon>
        <taxon>Endopterygota</taxon>
        <taxon>Coleoptera</taxon>
        <taxon>Polyphaga</taxon>
        <taxon>Cucujiformia</taxon>
        <taxon>Curculionidae</taxon>
        <taxon>Dryophthorinae</taxon>
        <taxon>Rhynchophorus</taxon>
    </lineage>
</organism>
<evidence type="ECO:0000256" key="1">
    <source>
        <dbReference type="ARBA" id="ARBA00009156"/>
    </source>
</evidence>
<dbReference type="InterPro" id="IPR043129">
    <property type="entry name" value="ATPase_NBD"/>
</dbReference>
<evidence type="ECO:0000256" key="2">
    <source>
        <dbReference type="ARBA" id="ARBA00022679"/>
    </source>
</evidence>
<dbReference type="Pfam" id="PF00370">
    <property type="entry name" value="FGGY_N"/>
    <property type="match status" value="1"/>
</dbReference>
<evidence type="ECO:0000313" key="5">
    <source>
        <dbReference type="EMBL" id="KAF7281664.1"/>
    </source>
</evidence>
<accession>A0A834IIV7</accession>
<evidence type="ECO:0000256" key="3">
    <source>
        <dbReference type="ARBA" id="ARBA00022777"/>
    </source>
</evidence>
<comment type="similarity">
    <text evidence="1">Belongs to the FGGY kinase family.</text>
</comment>
<comment type="caution">
    <text evidence="5">The sequence shown here is derived from an EMBL/GenBank/DDBJ whole genome shotgun (WGS) entry which is preliminary data.</text>
</comment>
<gene>
    <name evidence="5" type="ORF">GWI33_004441</name>
</gene>
<protein>
    <recommendedName>
        <fullName evidence="4">Carbohydrate kinase FGGY N-terminal domain-containing protein</fullName>
    </recommendedName>
</protein>
<dbReference type="GO" id="GO:0005975">
    <property type="term" value="P:carbohydrate metabolic process"/>
    <property type="evidence" value="ECO:0007669"/>
    <property type="project" value="InterPro"/>
</dbReference>
<dbReference type="SUPFAM" id="SSF53067">
    <property type="entry name" value="Actin-like ATPase domain"/>
    <property type="match status" value="1"/>
</dbReference>
<dbReference type="Proteomes" id="UP000625711">
    <property type="component" value="Unassembled WGS sequence"/>
</dbReference>
<sequence length="105" mass="11916">MSITREKYGPLIGAIDEGTSSTRFLVFASKTAEVLTYHQKEVPHICPQEGWFEQDPMTILQAVKETIEVTCDNLKKLNINHEDIVAIGITNQRETTLLWDKLTVL</sequence>
<dbReference type="EMBL" id="JAACXV010000230">
    <property type="protein sequence ID" value="KAF7281664.1"/>
    <property type="molecule type" value="Genomic_DNA"/>
</dbReference>
<dbReference type="AlphaFoldDB" id="A0A834IIV7"/>